<accession>A0A0C5BC87</accession>
<protein>
    <submittedName>
        <fullName evidence="2">Uncharacterized protein</fullName>
    </submittedName>
</protein>
<organism evidence="2 3">
    <name type="scientific">Rathayibacter toxicus</name>
    <dbReference type="NCBI Taxonomy" id="145458"/>
    <lineage>
        <taxon>Bacteria</taxon>
        <taxon>Bacillati</taxon>
        <taxon>Actinomycetota</taxon>
        <taxon>Actinomycetes</taxon>
        <taxon>Micrococcales</taxon>
        <taxon>Microbacteriaceae</taxon>
        <taxon>Rathayibacter</taxon>
    </lineage>
</organism>
<evidence type="ECO:0000313" key="2">
    <source>
        <dbReference type="EMBL" id="KKM44476.1"/>
    </source>
</evidence>
<dbReference type="PATRIC" id="fig|145458.7.peg.9"/>
<sequence length="346" mass="37802">MTLRVILRLTPSENLKNRPAWYSKQTCLRSLLAAVRTAREAGFSVEFLVFIDVSSGRQLSPGVAQLLTDADAIMPLYGGTAAKSWRPVVRTVRASVPFDDDDLLYFIEDDYLHHPEALLRLLDGTADYRLLYVPEDENFATGPLHGGWAAVDTSTSSFAVTGKAFRKDAAMHLFFSHGGGAWDELCWRALGSRVCPPRWLPYVLQPFSRASQWSRKWGLRPVRHAVFRMLALSHATRRSRAIEVRLPMPATHGEQSLLASGSDWSALADSITAAEKISEKQPAPSASTQPLTDIHPEGDAPDRLAVRLVARCDSGLESALARAIAPGSAVSMTVSDGAAALRRTPG</sequence>
<dbReference type="EMBL" id="LBFI01000054">
    <property type="protein sequence ID" value="KKM44476.1"/>
    <property type="molecule type" value="Genomic_DNA"/>
</dbReference>
<evidence type="ECO:0000256" key="1">
    <source>
        <dbReference type="SAM" id="MobiDB-lite"/>
    </source>
</evidence>
<dbReference type="STRING" id="145458.APU90_06435"/>
<keyword evidence="3" id="KW-1185">Reference proteome</keyword>
<evidence type="ECO:0000313" key="3">
    <source>
        <dbReference type="Proteomes" id="UP000052979"/>
    </source>
</evidence>
<gene>
    <name evidence="2" type="ORF">VT73_09940</name>
</gene>
<dbReference type="KEGG" id="rtx:TI83_00045"/>
<dbReference type="KEGG" id="rtc:APU90_06435"/>
<feature type="region of interest" description="Disordered" evidence="1">
    <location>
        <begin position="276"/>
        <end position="299"/>
    </location>
</feature>
<comment type="caution">
    <text evidence="2">The sequence shown here is derived from an EMBL/GenBank/DDBJ whole genome shotgun (WGS) entry which is preliminary data.</text>
</comment>
<dbReference type="AlphaFoldDB" id="A0A0C5BC87"/>
<dbReference type="eggNOG" id="ENOG5030HH5">
    <property type="taxonomic scope" value="Bacteria"/>
</dbReference>
<dbReference type="RefSeq" id="WP_042733675.1">
    <property type="nucleotide sequence ID" value="NZ_CP010848.1"/>
</dbReference>
<name>A0A0C5BC87_9MICO</name>
<dbReference type="Proteomes" id="UP000052979">
    <property type="component" value="Unassembled WGS sequence"/>
</dbReference>
<dbReference type="GeneID" id="93666221"/>
<reference evidence="2 3" key="1">
    <citation type="submission" date="2015-04" db="EMBL/GenBank/DDBJ databases">
        <title>Draft genome sequence of Rathayibacter toxicus strain FH-142 (AKA 70134 or CS 32), a Western Australian isolate.</title>
        <authorList>
            <consortium name="Consortium for Microbial Forensics and Genomics (microFORGE)"/>
            <person name="Knight B.M."/>
            <person name="Roberts D.P."/>
            <person name="Lin D."/>
            <person name="Hari K."/>
            <person name="Fletcher J."/>
            <person name="Melcher U."/>
            <person name="Blagden T."/>
            <person name="Luster D.G."/>
            <person name="Sechler A.J."/>
            <person name="Schneider W.L."/>
            <person name="Winegar R.A."/>
        </authorList>
    </citation>
    <scope>NUCLEOTIDE SEQUENCE [LARGE SCALE GENOMIC DNA]</scope>
    <source>
        <strain evidence="2 3">FH142</strain>
    </source>
</reference>
<proteinExistence type="predicted"/>